<accession>A0A0A9C0Q1</accession>
<protein>
    <submittedName>
        <fullName evidence="1">Uncharacterized protein</fullName>
    </submittedName>
</protein>
<name>A0A0A9C0Q1_ARUDO</name>
<evidence type="ECO:0000313" key="1">
    <source>
        <dbReference type="EMBL" id="JAD69101.1"/>
    </source>
</evidence>
<dbReference type="AlphaFoldDB" id="A0A0A9C0Q1"/>
<proteinExistence type="predicted"/>
<organism evidence="1">
    <name type="scientific">Arundo donax</name>
    <name type="common">Giant reed</name>
    <name type="synonym">Donax arundinaceus</name>
    <dbReference type="NCBI Taxonomy" id="35708"/>
    <lineage>
        <taxon>Eukaryota</taxon>
        <taxon>Viridiplantae</taxon>
        <taxon>Streptophyta</taxon>
        <taxon>Embryophyta</taxon>
        <taxon>Tracheophyta</taxon>
        <taxon>Spermatophyta</taxon>
        <taxon>Magnoliopsida</taxon>
        <taxon>Liliopsida</taxon>
        <taxon>Poales</taxon>
        <taxon>Poaceae</taxon>
        <taxon>PACMAD clade</taxon>
        <taxon>Arundinoideae</taxon>
        <taxon>Arundineae</taxon>
        <taxon>Arundo</taxon>
    </lineage>
</organism>
<reference evidence="1" key="2">
    <citation type="journal article" date="2015" name="Data Brief">
        <title>Shoot transcriptome of the giant reed, Arundo donax.</title>
        <authorList>
            <person name="Barrero R.A."/>
            <person name="Guerrero F.D."/>
            <person name="Moolhuijzen P."/>
            <person name="Goolsby J.A."/>
            <person name="Tidwell J."/>
            <person name="Bellgard S.E."/>
            <person name="Bellgard M.I."/>
        </authorList>
    </citation>
    <scope>NUCLEOTIDE SEQUENCE</scope>
    <source>
        <tissue evidence="1">Shoot tissue taken approximately 20 cm above the soil surface</tissue>
    </source>
</reference>
<sequence length="48" mass="5104">MDRGGWLADDGGGRWAGCMESCGALPAMVMEDCRWAVEVDGALHVCCD</sequence>
<dbReference type="EMBL" id="GBRH01228794">
    <property type="protein sequence ID" value="JAD69101.1"/>
    <property type="molecule type" value="Transcribed_RNA"/>
</dbReference>
<reference evidence="1" key="1">
    <citation type="submission" date="2014-09" db="EMBL/GenBank/DDBJ databases">
        <authorList>
            <person name="Magalhaes I.L.F."/>
            <person name="Oliveira U."/>
            <person name="Santos F.R."/>
            <person name="Vidigal T.H.D.A."/>
            <person name="Brescovit A.D."/>
            <person name="Santos A.J."/>
        </authorList>
    </citation>
    <scope>NUCLEOTIDE SEQUENCE</scope>
    <source>
        <tissue evidence="1">Shoot tissue taken approximately 20 cm above the soil surface</tissue>
    </source>
</reference>